<feature type="domain" description="Leucine-binding protein" evidence="5">
    <location>
        <begin position="22"/>
        <end position="368"/>
    </location>
</feature>
<dbReference type="InterPro" id="IPR028081">
    <property type="entry name" value="Leu-bd"/>
</dbReference>
<dbReference type="SUPFAM" id="SSF53822">
    <property type="entry name" value="Periplasmic binding protein-like I"/>
    <property type="match status" value="1"/>
</dbReference>
<dbReference type="RefSeq" id="WP_369856593.1">
    <property type="nucleotide sequence ID" value="NZ_JBBKTX010000004.1"/>
</dbReference>
<evidence type="ECO:0000259" key="5">
    <source>
        <dbReference type="Pfam" id="PF13458"/>
    </source>
</evidence>
<keyword evidence="2" id="KW-0813">Transport</keyword>
<comment type="caution">
    <text evidence="6">The sequence shown here is derived from an EMBL/GenBank/DDBJ whole genome shotgun (WGS) entry which is preliminary data.</text>
</comment>
<dbReference type="InterPro" id="IPR051010">
    <property type="entry name" value="BCAA_transport"/>
</dbReference>
<dbReference type="InterPro" id="IPR028082">
    <property type="entry name" value="Peripla_BP_I"/>
</dbReference>
<accession>A0ABW8NF98</accession>
<keyword evidence="3" id="KW-0732">Signal</keyword>
<evidence type="ECO:0000256" key="1">
    <source>
        <dbReference type="ARBA" id="ARBA00010062"/>
    </source>
</evidence>
<comment type="similarity">
    <text evidence="1">Belongs to the leucine-binding protein family.</text>
</comment>
<organism evidence="6 7">
    <name type="scientific">Oceanobacter antarcticus</name>
    <dbReference type="NCBI Taxonomy" id="3133425"/>
    <lineage>
        <taxon>Bacteria</taxon>
        <taxon>Pseudomonadati</taxon>
        <taxon>Pseudomonadota</taxon>
        <taxon>Gammaproteobacteria</taxon>
        <taxon>Oceanospirillales</taxon>
        <taxon>Oceanospirillaceae</taxon>
        <taxon>Oceanobacter</taxon>
    </lineage>
</organism>
<evidence type="ECO:0000313" key="6">
    <source>
        <dbReference type="EMBL" id="MFK4751624.1"/>
    </source>
</evidence>
<evidence type="ECO:0000313" key="7">
    <source>
        <dbReference type="Proteomes" id="UP001620597"/>
    </source>
</evidence>
<dbReference type="EMBL" id="JBBKTX010000004">
    <property type="protein sequence ID" value="MFK4751624.1"/>
    <property type="molecule type" value="Genomic_DNA"/>
</dbReference>
<protein>
    <submittedName>
        <fullName evidence="6">ABC transporter substrate-binding protein</fullName>
    </submittedName>
</protein>
<dbReference type="PANTHER" id="PTHR30483">
    <property type="entry name" value="LEUCINE-SPECIFIC-BINDING PROTEIN"/>
    <property type="match status" value="1"/>
</dbReference>
<reference evidence="6 7" key="1">
    <citation type="submission" date="2024-03" db="EMBL/GenBank/DDBJ databases">
        <title>High-quality draft genome sequence of Oceanobacter sp. wDCs-4.</title>
        <authorList>
            <person name="Dong C."/>
        </authorList>
    </citation>
    <scope>NUCLEOTIDE SEQUENCE [LARGE SCALE GENOMIC DNA]</scope>
    <source>
        <strain evidence="7">wDCs-4</strain>
    </source>
</reference>
<gene>
    <name evidence="6" type="ORF">WG929_04285</name>
</gene>
<dbReference type="Proteomes" id="UP001620597">
    <property type="component" value="Unassembled WGS sequence"/>
</dbReference>
<evidence type="ECO:0000256" key="4">
    <source>
        <dbReference type="ARBA" id="ARBA00022970"/>
    </source>
</evidence>
<dbReference type="PANTHER" id="PTHR30483:SF6">
    <property type="entry name" value="PERIPLASMIC BINDING PROTEIN OF ABC TRANSPORTER FOR NATURAL AMINO ACIDS"/>
    <property type="match status" value="1"/>
</dbReference>
<evidence type="ECO:0000256" key="2">
    <source>
        <dbReference type="ARBA" id="ARBA00022448"/>
    </source>
</evidence>
<name>A0ABW8NF98_9GAMM</name>
<keyword evidence="7" id="KW-1185">Reference proteome</keyword>
<evidence type="ECO:0000256" key="3">
    <source>
        <dbReference type="ARBA" id="ARBA00022729"/>
    </source>
</evidence>
<dbReference type="InterPro" id="IPR000709">
    <property type="entry name" value="Leu_Ile_Val-bd"/>
</dbReference>
<proteinExistence type="inferred from homology"/>
<dbReference type="Gene3D" id="3.40.50.2300">
    <property type="match status" value="2"/>
</dbReference>
<keyword evidence="4" id="KW-0029">Amino-acid transport</keyword>
<dbReference type="Pfam" id="PF13458">
    <property type="entry name" value="Peripla_BP_6"/>
    <property type="match status" value="1"/>
</dbReference>
<dbReference type="PRINTS" id="PR00337">
    <property type="entry name" value="LEUILEVALBP"/>
</dbReference>
<sequence length="414" mass="45266">MAALIASGLLLLNGVVAVAAEPIKLGFLYPYTGPYKEMGIAEARAALLAVEEINAAGGVLGRPLELLLENTASKPDKAVAAVKSVANQGASMVFGGVSSAVAITAGKEAAKQGLLFFSAHSYANATTGAEGHRYIFRESYNAWMSSKALSFYLNQSLAGKRLVYVTVDYSWGHSTEASMRSFTNTDDNHVNPGYLVPFPRPKHSEIKAALDAAQQSGAEVMVLTMAGDDLAVAMQLVHTMELKKTMTIIVPGLTLDTVRVTGVGLLEGVVSTVPWCWRLPYQYGFEKGIHFVDAFTERYENYPSSSAASTYSIVYQFKDAVERARSLNSERLIEALEDHTYIGLKDQQTWRGFDHQNVQSVHVVKVKTRNDAMKDRFYQDYFDILLSLPGNMAAQTQQEWTAARQAAGKPQQLQ</sequence>